<evidence type="ECO:0000313" key="6">
    <source>
        <dbReference type="EnsemblProtists" id="PYU1_T007638"/>
    </source>
</evidence>
<reference evidence="6" key="3">
    <citation type="submission" date="2015-02" db="UniProtKB">
        <authorList>
            <consortium name="EnsemblProtists"/>
        </authorList>
    </citation>
    <scope>IDENTIFICATION</scope>
    <source>
        <strain evidence="6">DAOM BR144</strain>
    </source>
</reference>
<reference evidence="7" key="2">
    <citation type="submission" date="2010-04" db="EMBL/GenBank/DDBJ databases">
        <authorList>
            <person name="Buell R."/>
            <person name="Hamilton J."/>
            <person name="Hostetler J."/>
        </authorList>
    </citation>
    <scope>NUCLEOTIDE SEQUENCE [LARGE SCALE GENOMIC DNA]</scope>
    <source>
        <strain evidence="7">DAOM:BR144</strain>
    </source>
</reference>
<dbReference type="AlphaFoldDB" id="K3WRP4"/>
<evidence type="ECO:0000256" key="3">
    <source>
        <dbReference type="ARBA" id="ARBA00022989"/>
    </source>
</evidence>
<dbReference type="GO" id="GO:0016020">
    <property type="term" value="C:membrane"/>
    <property type="evidence" value="ECO:0007669"/>
    <property type="project" value="UniProtKB-SubCell"/>
</dbReference>
<protein>
    <recommendedName>
        <fullName evidence="8">Tetraspanin</fullName>
    </recommendedName>
</protein>
<dbReference type="InterPro" id="IPR018499">
    <property type="entry name" value="Tetraspanin/Peripherin"/>
</dbReference>
<keyword evidence="3 5" id="KW-1133">Transmembrane helix</keyword>
<evidence type="ECO:0000256" key="1">
    <source>
        <dbReference type="ARBA" id="ARBA00004141"/>
    </source>
</evidence>
<evidence type="ECO:0000313" key="7">
    <source>
        <dbReference type="Proteomes" id="UP000019132"/>
    </source>
</evidence>
<keyword evidence="4 5" id="KW-0472">Membrane</keyword>
<dbReference type="Proteomes" id="UP000019132">
    <property type="component" value="Unassembled WGS sequence"/>
</dbReference>
<evidence type="ECO:0000256" key="4">
    <source>
        <dbReference type="ARBA" id="ARBA00023136"/>
    </source>
</evidence>
<dbReference type="VEuPathDB" id="FungiDB:PYU1_G007622"/>
<name>K3WRP4_GLOUD</name>
<organism evidence="6 7">
    <name type="scientific">Globisporangium ultimum (strain ATCC 200006 / CBS 805.95 / DAOM BR144)</name>
    <name type="common">Pythium ultimum</name>
    <dbReference type="NCBI Taxonomy" id="431595"/>
    <lineage>
        <taxon>Eukaryota</taxon>
        <taxon>Sar</taxon>
        <taxon>Stramenopiles</taxon>
        <taxon>Oomycota</taxon>
        <taxon>Peronosporomycetes</taxon>
        <taxon>Pythiales</taxon>
        <taxon>Pythiaceae</taxon>
        <taxon>Globisporangium</taxon>
    </lineage>
</organism>
<dbReference type="OMA" id="YDKILTW"/>
<accession>K3WRP4</accession>
<dbReference type="HOGENOM" id="CLU_063367_1_0_1"/>
<keyword evidence="2 5" id="KW-0812">Transmembrane</keyword>
<feature type="transmembrane region" description="Helical" evidence="5">
    <location>
        <begin position="7"/>
        <end position="31"/>
    </location>
</feature>
<dbReference type="Pfam" id="PF00335">
    <property type="entry name" value="Tetraspanin"/>
    <property type="match status" value="1"/>
</dbReference>
<sequence length="298" mass="31688">MGISLANVVLLLVNAGFLVAGVLLITFTSSLKETGWTDALEGTDYESTATLAITAVKTLGIVTIVIALFGAIGAITRNRVVLMVYLIVMVIMMLVFGVIGGTAFSFKGKMKDWEDATFPAADDETSLAETFNEAYCYAQGAYYCNNATAQEAFKVFMPDVSDAIVALLPNVQGINSLCDQYKSLVSGMDSVCTACAQAKKFAKYDKILTWANDKCPRTTTTSAWCGQFLASGEPGAVYTNSPYAECREIFLGIAVDWSGKLALMGALAAVCAAFLVALSCSSRRSKHSSKDEFGGAKA</sequence>
<evidence type="ECO:0000256" key="2">
    <source>
        <dbReference type="ARBA" id="ARBA00022692"/>
    </source>
</evidence>
<comment type="subcellular location">
    <subcellularLocation>
        <location evidence="1">Membrane</location>
        <topology evidence="1">Multi-pass membrane protein</topology>
    </subcellularLocation>
</comment>
<dbReference type="STRING" id="431595.K3WRP4"/>
<evidence type="ECO:0000256" key="5">
    <source>
        <dbReference type="SAM" id="Phobius"/>
    </source>
</evidence>
<dbReference type="eggNOG" id="ENOG502S4Z4">
    <property type="taxonomic scope" value="Eukaryota"/>
</dbReference>
<feature type="transmembrane region" description="Helical" evidence="5">
    <location>
        <begin position="261"/>
        <end position="280"/>
    </location>
</feature>
<dbReference type="InParanoid" id="K3WRP4"/>
<evidence type="ECO:0008006" key="8">
    <source>
        <dbReference type="Google" id="ProtNLM"/>
    </source>
</evidence>
<proteinExistence type="predicted"/>
<feature type="transmembrane region" description="Helical" evidence="5">
    <location>
        <begin position="82"/>
        <end position="106"/>
    </location>
</feature>
<reference evidence="7" key="1">
    <citation type="journal article" date="2010" name="Genome Biol.">
        <title>Genome sequence of the necrotrophic plant pathogen Pythium ultimum reveals original pathogenicity mechanisms and effector repertoire.</title>
        <authorList>
            <person name="Levesque C.A."/>
            <person name="Brouwer H."/>
            <person name="Cano L."/>
            <person name="Hamilton J.P."/>
            <person name="Holt C."/>
            <person name="Huitema E."/>
            <person name="Raffaele S."/>
            <person name="Robideau G.P."/>
            <person name="Thines M."/>
            <person name="Win J."/>
            <person name="Zerillo M.M."/>
            <person name="Beakes G.W."/>
            <person name="Boore J.L."/>
            <person name="Busam D."/>
            <person name="Dumas B."/>
            <person name="Ferriera S."/>
            <person name="Fuerstenberg S.I."/>
            <person name="Gachon C.M."/>
            <person name="Gaulin E."/>
            <person name="Govers F."/>
            <person name="Grenville-Briggs L."/>
            <person name="Horner N."/>
            <person name="Hostetler J."/>
            <person name="Jiang R.H."/>
            <person name="Johnson J."/>
            <person name="Krajaejun T."/>
            <person name="Lin H."/>
            <person name="Meijer H.J."/>
            <person name="Moore B."/>
            <person name="Morris P."/>
            <person name="Phuntmart V."/>
            <person name="Puiu D."/>
            <person name="Shetty J."/>
            <person name="Stajich J.E."/>
            <person name="Tripathy S."/>
            <person name="Wawra S."/>
            <person name="van West P."/>
            <person name="Whitty B.R."/>
            <person name="Coutinho P.M."/>
            <person name="Henrissat B."/>
            <person name="Martin F."/>
            <person name="Thomas P.D."/>
            <person name="Tyler B.M."/>
            <person name="De Vries R.P."/>
            <person name="Kamoun S."/>
            <person name="Yandell M."/>
            <person name="Tisserat N."/>
            <person name="Buell C.R."/>
        </authorList>
    </citation>
    <scope>NUCLEOTIDE SEQUENCE</scope>
    <source>
        <strain evidence="7">DAOM:BR144</strain>
    </source>
</reference>
<feature type="transmembrane region" description="Helical" evidence="5">
    <location>
        <begin position="51"/>
        <end position="75"/>
    </location>
</feature>
<dbReference type="EMBL" id="GL376585">
    <property type="status" value="NOT_ANNOTATED_CDS"/>
    <property type="molecule type" value="Genomic_DNA"/>
</dbReference>
<keyword evidence="7" id="KW-1185">Reference proteome</keyword>
<dbReference type="EnsemblProtists" id="PYU1_T007638">
    <property type="protein sequence ID" value="PYU1_T007638"/>
    <property type="gene ID" value="PYU1_G007622"/>
</dbReference>